<protein>
    <recommendedName>
        <fullName evidence="1">RES domain-containing protein</fullName>
    </recommendedName>
</protein>
<accession>A0ABM8UV23</accession>
<organism evidence="2 3">
    <name type="scientific">Dyadobacter linearis</name>
    <dbReference type="NCBI Taxonomy" id="2823330"/>
    <lineage>
        <taxon>Bacteria</taxon>
        <taxon>Pseudomonadati</taxon>
        <taxon>Bacteroidota</taxon>
        <taxon>Cytophagia</taxon>
        <taxon>Cytophagales</taxon>
        <taxon>Spirosomataceae</taxon>
        <taxon>Dyadobacter</taxon>
    </lineage>
</organism>
<dbReference type="Pfam" id="PF08808">
    <property type="entry name" value="RES"/>
    <property type="match status" value="1"/>
</dbReference>
<dbReference type="InterPro" id="IPR014914">
    <property type="entry name" value="RES_dom"/>
</dbReference>
<evidence type="ECO:0000259" key="1">
    <source>
        <dbReference type="SMART" id="SM00953"/>
    </source>
</evidence>
<gene>
    <name evidence="2" type="ORF">DYBT9623_04121</name>
</gene>
<keyword evidence="3" id="KW-1185">Reference proteome</keyword>
<comment type="caution">
    <text evidence="2">The sequence shown here is derived from an EMBL/GenBank/DDBJ whole genome shotgun (WGS) entry which is preliminary data.</text>
</comment>
<reference evidence="2 3" key="1">
    <citation type="submission" date="2021-04" db="EMBL/GenBank/DDBJ databases">
        <authorList>
            <person name="Rodrigo-Torres L."/>
            <person name="Arahal R. D."/>
            <person name="Lucena T."/>
        </authorList>
    </citation>
    <scope>NUCLEOTIDE SEQUENCE [LARGE SCALE GENOMIC DNA]</scope>
    <source>
        <strain evidence="2 3">CECT 9623</strain>
    </source>
</reference>
<evidence type="ECO:0000313" key="3">
    <source>
        <dbReference type="Proteomes" id="UP000679725"/>
    </source>
</evidence>
<evidence type="ECO:0000313" key="2">
    <source>
        <dbReference type="EMBL" id="CAG5072341.1"/>
    </source>
</evidence>
<feature type="domain" description="RES" evidence="1">
    <location>
        <begin position="10"/>
        <end position="137"/>
    </location>
</feature>
<dbReference type="Proteomes" id="UP000679725">
    <property type="component" value="Unassembled WGS sequence"/>
</dbReference>
<sequence>MLVYRIVHQAYSSNLLASGVAGRWNREGSKVIYASESIPLALLENFFRRQGVGFNRDFKIMFIEVPEPFSLKTVNMDDLGLAWRDPYDYSGCQPIGDHWFRMLQSLVLQVPSAVMPEACNYVINTLHPQFKTVKIVAVTDLVPDPRIEEILKNYSKKG</sequence>
<proteinExistence type="predicted"/>
<name>A0ABM8UV23_9BACT</name>
<dbReference type="EMBL" id="CAJRAU010000006">
    <property type="protein sequence ID" value="CAG5072341.1"/>
    <property type="molecule type" value="Genomic_DNA"/>
</dbReference>
<dbReference type="SMART" id="SM00953">
    <property type="entry name" value="RES"/>
    <property type="match status" value="1"/>
</dbReference>